<dbReference type="PANTHER" id="PTHR36182">
    <property type="entry name" value="PROTEIN, PUTATIVE (AFU_ORTHOLOGUE AFUA_6G10930)-RELATED"/>
    <property type="match status" value="1"/>
</dbReference>
<feature type="region of interest" description="Disordered" evidence="1">
    <location>
        <begin position="140"/>
        <end position="212"/>
    </location>
</feature>
<feature type="compositionally biased region" description="Polar residues" evidence="1">
    <location>
        <begin position="290"/>
        <end position="302"/>
    </location>
</feature>
<sequence length="337" mass="35219">MEAPILGNCMQQMPQSVQIPAGAPSGTKVIFAWFWNNMIGNRELYMNCAMISITGSAGGSIKGFLPALFNYPFTKGGKTMAYCLPENFSSEIRNLYDQRKPITMDGQGTISGGDDDIFPSEYTLYSQLASTDGVDATTLTDDGASAADQGSHSTYSDVNITTSSDNNGDGDGVNDHDTNSDQGIDTIPKEDPVTTTVDDEDISGGHASSDLIDVVPKEGPLATAVAGEDPTGTCTFGMTCGTKDLFQCANSQWVRIPCAVGLQCLNGPGGINCYPPSTLVAPNAALTPNDAGTSPVSTTSSAAYRPRHGKATRTATSDDLSPTNTAASTKSLGKPRH</sequence>
<reference evidence="2" key="1">
    <citation type="submission" date="2022-07" db="EMBL/GenBank/DDBJ databases">
        <title>Phylogenomic reconstructions and comparative analyses of Kickxellomycotina fungi.</title>
        <authorList>
            <person name="Reynolds N.K."/>
            <person name="Stajich J.E."/>
            <person name="Barry K."/>
            <person name="Grigoriev I.V."/>
            <person name="Crous P."/>
            <person name="Smith M.E."/>
        </authorList>
    </citation>
    <scope>NUCLEOTIDE SEQUENCE</scope>
    <source>
        <strain evidence="2">RSA 861</strain>
    </source>
</reference>
<dbReference type="Gene3D" id="2.70.50.70">
    <property type="match status" value="1"/>
</dbReference>
<name>A0A9W8AHG5_9FUNG</name>
<feature type="compositionally biased region" description="Polar residues" evidence="1">
    <location>
        <begin position="148"/>
        <end position="164"/>
    </location>
</feature>
<evidence type="ECO:0000313" key="2">
    <source>
        <dbReference type="EMBL" id="KAJ1926567.1"/>
    </source>
</evidence>
<accession>A0A9W8AHG5</accession>
<organism evidence="2 3">
    <name type="scientific">Tieghemiomyces parasiticus</name>
    <dbReference type="NCBI Taxonomy" id="78921"/>
    <lineage>
        <taxon>Eukaryota</taxon>
        <taxon>Fungi</taxon>
        <taxon>Fungi incertae sedis</taxon>
        <taxon>Zoopagomycota</taxon>
        <taxon>Kickxellomycotina</taxon>
        <taxon>Dimargaritomycetes</taxon>
        <taxon>Dimargaritales</taxon>
        <taxon>Dimargaritaceae</taxon>
        <taxon>Tieghemiomyces</taxon>
    </lineage>
</organism>
<feature type="compositionally biased region" description="Polar residues" evidence="1">
    <location>
        <begin position="313"/>
        <end position="331"/>
    </location>
</feature>
<evidence type="ECO:0000313" key="3">
    <source>
        <dbReference type="Proteomes" id="UP001150569"/>
    </source>
</evidence>
<proteinExistence type="predicted"/>
<gene>
    <name evidence="2" type="ORF">IWQ60_003683</name>
</gene>
<dbReference type="AlphaFoldDB" id="A0A9W8AHG5"/>
<protein>
    <submittedName>
        <fullName evidence="2">Uncharacterized protein</fullName>
    </submittedName>
</protein>
<dbReference type="Proteomes" id="UP001150569">
    <property type="component" value="Unassembled WGS sequence"/>
</dbReference>
<keyword evidence="3" id="KW-1185">Reference proteome</keyword>
<dbReference type="EMBL" id="JANBPT010000162">
    <property type="protein sequence ID" value="KAJ1926567.1"/>
    <property type="molecule type" value="Genomic_DNA"/>
</dbReference>
<dbReference type="PANTHER" id="PTHR36182:SF1">
    <property type="entry name" value="PROTEIN, PUTATIVE (AFU_ORTHOLOGUE AFUA_6G10930)-RELATED"/>
    <property type="match status" value="1"/>
</dbReference>
<dbReference type="OrthoDB" id="2342176at2759"/>
<feature type="region of interest" description="Disordered" evidence="1">
    <location>
        <begin position="285"/>
        <end position="337"/>
    </location>
</feature>
<evidence type="ECO:0000256" key="1">
    <source>
        <dbReference type="SAM" id="MobiDB-lite"/>
    </source>
</evidence>
<comment type="caution">
    <text evidence="2">The sequence shown here is derived from an EMBL/GenBank/DDBJ whole genome shotgun (WGS) entry which is preliminary data.</text>
</comment>